<protein>
    <recommendedName>
        <fullName evidence="3">Single-stranded DNA-binding protein</fullName>
    </recommendedName>
</protein>
<dbReference type="InterPro" id="IPR000424">
    <property type="entry name" value="Primosome_PriB/ssb"/>
</dbReference>
<evidence type="ECO:0000313" key="6">
    <source>
        <dbReference type="Proteomes" id="UP000031364"/>
    </source>
</evidence>
<dbReference type="EMBL" id="JNFP01000075">
    <property type="protein sequence ID" value="KIA60238.1"/>
    <property type="molecule type" value="Genomic_DNA"/>
</dbReference>
<feature type="compositionally biased region" description="Polar residues" evidence="4">
    <location>
        <begin position="129"/>
        <end position="146"/>
    </location>
</feature>
<gene>
    <name evidence="5" type="ORF">FG87_38090</name>
</gene>
<proteinExistence type="predicted"/>
<evidence type="ECO:0000256" key="2">
    <source>
        <dbReference type="PROSITE-ProRule" id="PRU00252"/>
    </source>
</evidence>
<evidence type="ECO:0000256" key="3">
    <source>
        <dbReference type="RuleBase" id="RU000524"/>
    </source>
</evidence>
<dbReference type="CDD" id="cd04496">
    <property type="entry name" value="SSB_OBF"/>
    <property type="match status" value="1"/>
</dbReference>
<dbReference type="Gene3D" id="2.40.50.140">
    <property type="entry name" value="Nucleic acid-binding proteins"/>
    <property type="match status" value="1"/>
</dbReference>
<dbReference type="SUPFAM" id="SSF50249">
    <property type="entry name" value="Nucleic acid-binding proteins"/>
    <property type="match status" value="1"/>
</dbReference>
<comment type="caution">
    <text evidence="5">The sequence shown here is derived from an EMBL/GenBank/DDBJ whole genome shotgun (WGS) entry which is preliminary data.</text>
</comment>
<evidence type="ECO:0000256" key="1">
    <source>
        <dbReference type="ARBA" id="ARBA00023125"/>
    </source>
</evidence>
<dbReference type="PROSITE" id="PS50935">
    <property type="entry name" value="SSB"/>
    <property type="match status" value="1"/>
</dbReference>
<dbReference type="Pfam" id="PF00436">
    <property type="entry name" value="SSB"/>
    <property type="match status" value="1"/>
</dbReference>
<feature type="region of interest" description="Disordered" evidence="4">
    <location>
        <begin position="119"/>
        <end position="152"/>
    </location>
</feature>
<evidence type="ECO:0000256" key="4">
    <source>
        <dbReference type="SAM" id="MobiDB-lite"/>
    </source>
</evidence>
<dbReference type="NCBIfam" id="TIGR00621">
    <property type="entry name" value="ssb"/>
    <property type="match status" value="1"/>
</dbReference>
<dbReference type="InterPro" id="IPR011344">
    <property type="entry name" value="ssDNA-bd"/>
</dbReference>
<accession>A0ABR4Z4M6</accession>
<dbReference type="InterPro" id="IPR012340">
    <property type="entry name" value="NA-bd_OB-fold"/>
</dbReference>
<sequence>MEESDPMALPKVTGIGRLVRDPEIKFLPSGIAVLDCAIAFNKAKKLEDGTWENTHNIIFNAKAWRDTAEQIAEAEFKKGDAVEVSISPYQRKWKTREGEERLSLDADIFEFHKAPAFGEESKLTGTPGAVSSENSPSRSEAAQSMDSGWGAI</sequence>
<reference evidence="5 6" key="1">
    <citation type="journal article" date="2014" name="Int. J. Syst. Evol. Microbiol.">
        <title>Nocardia vulneris sp. nov., isolated from wounds of human patients in North America.</title>
        <authorList>
            <person name="Lasker B.A."/>
            <person name="Bell M."/>
            <person name="Klenk H.P."/>
            <person name="Sproer C."/>
            <person name="Schumann C."/>
            <person name="Schumann P."/>
            <person name="Brown J.M."/>
        </authorList>
    </citation>
    <scope>NUCLEOTIDE SEQUENCE [LARGE SCALE GENOMIC DNA]</scope>
    <source>
        <strain evidence="5 6">W9851</strain>
    </source>
</reference>
<keyword evidence="6" id="KW-1185">Reference proteome</keyword>
<organism evidence="5 6">
    <name type="scientific">Nocardia vulneris</name>
    <dbReference type="NCBI Taxonomy" id="1141657"/>
    <lineage>
        <taxon>Bacteria</taxon>
        <taxon>Bacillati</taxon>
        <taxon>Actinomycetota</taxon>
        <taxon>Actinomycetes</taxon>
        <taxon>Mycobacteriales</taxon>
        <taxon>Nocardiaceae</taxon>
        <taxon>Nocardia</taxon>
    </lineage>
</organism>
<name>A0ABR4Z4M6_9NOCA</name>
<dbReference type="Proteomes" id="UP000031364">
    <property type="component" value="Unassembled WGS sequence"/>
</dbReference>
<keyword evidence="1 2" id="KW-0238">DNA-binding</keyword>
<evidence type="ECO:0000313" key="5">
    <source>
        <dbReference type="EMBL" id="KIA60238.1"/>
    </source>
</evidence>